<sequence length="292" mass="30817">MRWPSRSSRTARLSEPRIGALRAALPFGPVDLRWTEWGPADGAPVVCVHGLTRTGRDFDVLARALAEDGRRVICPDIPGRGLSSWLPDGNLYAVPTYIGVLAPLLAGLGRFDWVGTSMGGLIGMGLASLPNHQMGRLVLNDVGAEIPGSALAVIGAYVGTRHEFADVAALEAHLRVIHAGFGDLSPAEWRHLAESSARMTPQGRVVQHYDPAIAVPLQAAPPGDATLWPLWDSLNLPTLLLRGAHSPLLTEATASRMAGKPGVSLLTIPGCGHAPALMDTAQTGAVRGFLRG</sequence>
<dbReference type="EMBL" id="JACTVA010000003">
    <property type="protein sequence ID" value="MBC9205884.1"/>
    <property type="molecule type" value="Genomic_DNA"/>
</dbReference>
<name>A0ABR7RHS8_9PROT</name>
<dbReference type="InterPro" id="IPR050266">
    <property type="entry name" value="AB_hydrolase_sf"/>
</dbReference>
<dbReference type="InterPro" id="IPR000073">
    <property type="entry name" value="AB_hydrolase_1"/>
</dbReference>
<keyword evidence="3" id="KW-1185">Reference proteome</keyword>
<dbReference type="InterPro" id="IPR029058">
    <property type="entry name" value="AB_hydrolase_fold"/>
</dbReference>
<accession>A0ABR7RHS8</accession>
<organism evidence="2 3">
    <name type="scientific">Teichococcus aerophilus</name>
    <dbReference type="NCBI Taxonomy" id="1224513"/>
    <lineage>
        <taxon>Bacteria</taxon>
        <taxon>Pseudomonadati</taxon>
        <taxon>Pseudomonadota</taxon>
        <taxon>Alphaproteobacteria</taxon>
        <taxon>Acetobacterales</taxon>
        <taxon>Roseomonadaceae</taxon>
        <taxon>Roseomonas</taxon>
    </lineage>
</organism>
<gene>
    <name evidence="2" type="ORF">IBL26_03475</name>
</gene>
<keyword evidence="2" id="KW-0378">Hydrolase</keyword>
<dbReference type="Gene3D" id="3.40.50.1820">
    <property type="entry name" value="alpha/beta hydrolase"/>
    <property type="match status" value="1"/>
</dbReference>
<evidence type="ECO:0000259" key="1">
    <source>
        <dbReference type="Pfam" id="PF12697"/>
    </source>
</evidence>
<dbReference type="SUPFAM" id="SSF53474">
    <property type="entry name" value="alpha/beta-Hydrolases"/>
    <property type="match status" value="1"/>
</dbReference>
<reference evidence="2 3" key="1">
    <citation type="journal article" date="2013" name="Int. J. Syst. Evol. Microbiol.">
        <title>Roseomonas aerophila sp. nov., isolated from air.</title>
        <authorList>
            <person name="Kim S.J."/>
            <person name="Weon H.Y."/>
            <person name="Ahn J.H."/>
            <person name="Hong S.B."/>
            <person name="Seok S.J."/>
            <person name="Whang K.S."/>
            <person name="Kwon S.W."/>
        </authorList>
    </citation>
    <scope>NUCLEOTIDE SEQUENCE [LARGE SCALE GENOMIC DNA]</scope>
    <source>
        <strain evidence="2 3">NBRC 108923</strain>
    </source>
</reference>
<dbReference type="GO" id="GO:0016787">
    <property type="term" value="F:hydrolase activity"/>
    <property type="evidence" value="ECO:0007669"/>
    <property type="project" value="UniProtKB-KW"/>
</dbReference>
<dbReference type="PANTHER" id="PTHR43798:SF33">
    <property type="entry name" value="HYDROLASE, PUTATIVE (AFU_ORTHOLOGUE AFUA_2G14860)-RELATED"/>
    <property type="match status" value="1"/>
</dbReference>
<proteinExistence type="predicted"/>
<dbReference type="PANTHER" id="PTHR43798">
    <property type="entry name" value="MONOACYLGLYCEROL LIPASE"/>
    <property type="match status" value="1"/>
</dbReference>
<evidence type="ECO:0000313" key="3">
    <source>
        <dbReference type="Proteomes" id="UP000626026"/>
    </source>
</evidence>
<feature type="domain" description="AB hydrolase-1" evidence="1">
    <location>
        <begin position="45"/>
        <end position="278"/>
    </location>
</feature>
<comment type="caution">
    <text evidence="2">The sequence shown here is derived from an EMBL/GenBank/DDBJ whole genome shotgun (WGS) entry which is preliminary data.</text>
</comment>
<dbReference type="Proteomes" id="UP000626026">
    <property type="component" value="Unassembled WGS sequence"/>
</dbReference>
<evidence type="ECO:0000313" key="2">
    <source>
        <dbReference type="EMBL" id="MBC9205884.1"/>
    </source>
</evidence>
<protein>
    <submittedName>
        <fullName evidence="2">Alpha/beta fold hydrolase</fullName>
    </submittedName>
</protein>
<dbReference type="Pfam" id="PF12697">
    <property type="entry name" value="Abhydrolase_6"/>
    <property type="match status" value="1"/>
</dbReference>